<dbReference type="Pfam" id="PF14294">
    <property type="entry name" value="DUF4372"/>
    <property type="match status" value="1"/>
</dbReference>
<dbReference type="EMBL" id="AP025516">
    <property type="protein sequence ID" value="BDD89148.1"/>
    <property type="molecule type" value="Genomic_DNA"/>
</dbReference>
<evidence type="ECO:0000259" key="6">
    <source>
        <dbReference type="Pfam" id="PF14294"/>
    </source>
</evidence>
<dbReference type="InterPro" id="IPR012337">
    <property type="entry name" value="RNaseH-like_sf"/>
</dbReference>
<evidence type="ECO:0000256" key="4">
    <source>
        <dbReference type="ARBA" id="ARBA00023172"/>
    </source>
</evidence>
<dbReference type="EMBL" id="AP025516">
    <property type="protein sequence ID" value="BDD87965.1"/>
    <property type="molecule type" value="Genomic_DNA"/>
</dbReference>
<evidence type="ECO:0000313" key="7">
    <source>
        <dbReference type="EMBL" id="BDD86082.1"/>
    </source>
</evidence>
<reference evidence="9 11" key="1">
    <citation type="submission" date="2022-01" db="EMBL/GenBank/DDBJ databases">
        <title>Desulfofustis limnae sp. nov., a novel mesophilic sulfate-reducing bacterium isolated from marsh soil.</title>
        <authorList>
            <person name="Watanabe M."/>
            <person name="Takahashi A."/>
            <person name="Kojima H."/>
            <person name="Fukui M."/>
        </authorList>
    </citation>
    <scope>NUCLEOTIDE SEQUENCE [LARGE SCALE GENOMIC DNA]</scope>
    <source>
        <strain evidence="9 11">PPLL</strain>
    </source>
</reference>
<dbReference type="EMBL" id="AP025516">
    <property type="protein sequence ID" value="BDD88496.1"/>
    <property type="molecule type" value="Genomic_DNA"/>
</dbReference>
<dbReference type="SUPFAM" id="SSF53098">
    <property type="entry name" value="Ribonuclease H-like"/>
    <property type="match status" value="1"/>
</dbReference>
<evidence type="ECO:0000256" key="2">
    <source>
        <dbReference type="ARBA" id="ARBA00022578"/>
    </source>
</evidence>
<dbReference type="EMBL" id="AP025516">
    <property type="protein sequence ID" value="BDD86082.1"/>
    <property type="molecule type" value="Genomic_DNA"/>
</dbReference>
<evidence type="ECO:0000259" key="5">
    <source>
        <dbReference type="Pfam" id="PF01609"/>
    </source>
</evidence>
<evidence type="ECO:0000313" key="8">
    <source>
        <dbReference type="EMBL" id="BDD87965.1"/>
    </source>
</evidence>
<dbReference type="Gene3D" id="3.90.350.10">
    <property type="entry name" value="Transposase Inhibitor Protein From Tn5, Chain A, domain 1"/>
    <property type="match status" value="1"/>
</dbReference>
<dbReference type="InterPro" id="IPR047952">
    <property type="entry name" value="Transpos_IS4"/>
</dbReference>
<dbReference type="PANTHER" id="PTHR33258:SF1">
    <property type="entry name" value="TRANSPOSASE INSL FOR INSERTION SEQUENCE ELEMENT IS186A-RELATED"/>
    <property type="match status" value="1"/>
</dbReference>
<dbReference type="Proteomes" id="UP000830055">
    <property type="component" value="Chromosome"/>
</dbReference>
<sequence>MNSGKLVFSQVIDHLPLHHLRQCISRYRGNRKVKQFSCYDQYLSMVFAQLTYRESLRDIEACLRAQKSKLYHMGIRGGISRNTLANANKVRDWRIYADFAQVLIAIARNLYSKDDFGIELDETVYALDSTTIDLSLTTFPWAHFRSTKAAVKLHTLLDLRGNIPTFLSISDGKVHDVNILDELIPEPGSFYVMDRGYLDFSRLYALNQWASFFVIRAKSNFRFARIYSHHVDKDTGLRCDQTVRLTGFYSAKDYPAPLRRVKFYDAETDNILVFLTNNFTLPAQTIADLYRCRWQVELFFKWIKQHLRIKSFFGTSENAVKTQIWIAVSVYVAVAIIKKQYRIEASLYTMLQILSVTVFEKVPLLQVLDQGDHKSTPSDTGKQLRLFD</sequence>
<accession>A0ABM7WC77</accession>
<feature type="domain" description="DUF4372" evidence="6">
    <location>
        <begin position="4"/>
        <end position="76"/>
    </location>
</feature>
<keyword evidence="4" id="KW-0233">DNA recombination</keyword>
<proteinExistence type="inferred from homology"/>
<keyword evidence="11" id="KW-1185">Reference proteome</keyword>
<dbReference type="InterPro" id="IPR002559">
    <property type="entry name" value="Transposase_11"/>
</dbReference>
<evidence type="ECO:0000313" key="10">
    <source>
        <dbReference type="EMBL" id="BDD89148.1"/>
    </source>
</evidence>
<dbReference type="InterPro" id="IPR025399">
    <property type="entry name" value="DUF4372"/>
</dbReference>
<organism evidence="9 11">
    <name type="scientific">Desulfofustis limnaeus</name>
    <dbReference type="NCBI Taxonomy" id="2740163"/>
    <lineage>
        <taxon>Bacteria</taxon>
        <taxon>Pseudomonadati</taxon>
        <taxon>Thermodesulfobacteriota</taxon>
        <taxon>Desulfobulbia</taxon>
        <taxon>Desulfobulbales</taxon>
        <taxon>Desulfocapsaceae</taxon>
        <taxon>Desulfofustis</taxon>
    </lineage>
</organism>
<gene>
    <name evidence="7" type="ORF">DPPLL_04470</name>
    <name evidence="8" type="ORF">DPPLL_23300</name>
    <name evidence="9" type="ORF">DPPLL_28610</name>
    <name evidence="10" type="ORF">DPPLL_35130</name>
</gene>
<comment type="similarity">
    <text evidence="1">Belongs to the transposase 11 family.</text>
</comment>
<dbReference type="NCBIfam" id="NF033592">
    <property type="entry name" value="transpos_IS4_1"/>
    <property type="match status" value="1"/>
</dbReference>
<evidence type="ECO:0000256" key="1">
    <source>
        <dbReference type="ARBA" id="ARBA00010075"/>
    </source>
</evidence>
<dbReference type="RefSeq" id="WP_284151362.1">
    <property type="nucleotide sequence ID" value="NZ_AP025516.1"/>
</dbReference>
<keyword evidence="3" id="KW-0238">DNA-binding</keyword>
<evidence type="ECO:0000313" key="9">
    <source>
        <dbReference type="EMBL" id="BDD88496.1"/>
    </source>
</evidence>
<feature type="domain" description="Transposase IS4-like" evidence="5">
    <location>
        <begin position="121"/>
        <end position="332"/>
    </location>
</feature>
<dbReference type="PANTHER" id="PTHR33258">
    <property type="entry name" value="TRANSPOSASE INSL FOR INSERTION SEQUENCE ELEMENT IS186A-RELATED"/>
    <property type="match status" value="1"/>
</dbReference>
<evidence type="ECO:0000256" key="3">
    <source>
        <dbReference type="ARBA" id="ARBA00023125"/>
    </source>
</evidence>
<name>A0ABM7WC77_9BACT</name>
<protein>
    <submittedName>
        <fullName evidence="9">IS4 family transposase</fullName>
    </submittedName>
</protein>
<keyword evidence="2" id="KW-0815">Transposition</keyword>
<dbReference type="Pfam" id="PF01609">
    <property type="entry name" value="DDE_Tnp_1"/>
    <property type="match status" value="1"/>
</dbReference>
<evidence type="ECO:0000313" key="11">
    <source>
        <dbReference type="Proteomes" id="UP000830055"/>
    </source>
</evidence>